<dbReference type="Pfam" id="PF21836">
    <property type="entry name" value="DUF6895"/>
    <property type="match status" value="1"/>
</dbReference>
<dbReference type="Proteomes" id="UP001602119">
    <property type="component" value="Unassembled WGS sequence"/>
</dbReference>
<evidence type="ECO:0000313" key="3">
    <source>
        <dbReference type="Proteomes" id="UP001602119"/>
    </source>
</evidence>
<feature type="domain" description="DUF6895" evidence="1">
    <location>
        <begin position="72"/>
        <end position="325"/>
    </location>
</feature>
<evidence type="ECO:0000259" key="1">
    <source>
        <dbReference type="Pfam" id="PF21836"/>
    </source>
</evidence>
<comment type="caution">
    <text evidence="2">The sequence shown here is derived from an EMBL/GenBank/DDBJ whole genome shotgun (WGS) entry which is preliminary data.</text>
</comment>
<reference evidence="2 3" key="1">
    <citation type="submission" date="2024-10" db="EMBL/GenBank/DDBJ databases">
        <title>The Natural Products Discovery Center: Release of the First 8490 Sequenced Strains for Exploring Actinobacteria Biosynthetic Diversity.</title>
        <authorList>
            <person name="Kalkreuter E."/>
            <person name="Kautsar S.A."/>
            <person name="Yang D."/>
            <person name="Bader C.D."/>
            <person name="Teijaro C.N."/>
            <person name="Fluegel L."/>
            <person name="Davis C.M."/>
            <person name="Simpson J.R."/>
            <person name="Lauterbach L."/>
            <person name="Steele A.D."/>
            <person name="Gui C."/>
            <person name="Meng S."/>
            <person name="Li G."/>
            <person name="Viehrig K."/>
            <person name="Ye F."/>
            <person name="Su P."/>
            <person name="Kiefer A.F."/>
            <person name="Nichols A."/>
            <person name="Cepeda A.J."/>
            <person name="Yan W."/>
            <person name="Fan B."/>
            <person name="Jiang Y."/>
            <person name="Adhikari A."/>
            <person name="Zheng C.-J."/>
            <person name="Schuster L."/>
            <person name="Cowan T.M."/>
            <person name="Smanski M.J."/>
            <person name="Chevrette M.G."/>
            <person name="De Carvalho L.P.S."/>
            <person name="Shen B."/>
        </authorList>
    </citation>
    <scope>NUCLEOTIDE SEQUENCE [LARGE SCALE GENOMIC DNA]</scope>
    <source>
        <strain evidence="2 3">NPDC001281</strain>
    </source>
</reference>
<accession>A0ABW6VMT2</accession>
<keyword evidence="3" id="KW-1185">Reference proteome</keyword>
<gene>
    <name evidence="2" type="ORF">ACFY05_42765</name>
</gene>
<proteinExistence type="predicted"/>
<name>A0ABW6VMT2_MICFU</name>
<sequence>MTGPIFDTIADGAVRWLHQHLDRFRLSTELRASDILQPPLLPERSCTACLRQRGCPDHPRHRYIDALWWGRALTPLTELALASTAVLRASDPRTDRHRLAHEMVDMIWKEIDAGEVLFALLKAEPGEGSVLSLYAFLRERGRRHAGIEHIAAQLVTTRNWSAKEVAPFHLLARLTSQRALGLPVEHVDLEEAITRTWLARTPEPWLLDHHHAYALTHTVFYLTDWGRAPAHLPTALAAYLNDWLPCWSQVWCEEEDWDLLGELLAVDACLPQPTLDERLWNHLAQAQLPDGSIPGPRFPSRGIDQADGDAYTYNRHSTIVAAVAASWACARAANRAATTIS</sequence>
<dbReference type="InterPro" id="IPR054190">
    <property type="entry name" value="DUF6895"/>
</dbReference>
<protein>
    <submittedName>
        <fullName evidence="2">DUF6895 family protein</fullName>
    </submittedName>
</protein>
<dbReference type="EMBL" id="JBIAXI010000054">
    <property type="protein sequence ID" value="MFF4779558.1"/>
    <property type="molecule type" value="Genomic_DNA"/>
</dbReference>
<dbReference type="RefSeq" id="WP_387348357.1">
    <property type="nucleotide sequence ID" value="NZ_JBIAXI010000054.1"/>
</dbReference>
<organism evidence="2 3">
    <name type="scientific">Microtetraspora fusca</name>
    <dbReference type="NCBI Taxonomy" id="1997"/>
    <lineage>
        <taxon>Bacteria</taxon>
        <taxon>Bacillati</taxon>
        <taxon>Actinomycetota</taxon>
        <taxon>Actinomycetes</taxon>
        <taxon>Streptosporangiales</taxon>
        <taxon>Streptosporangiaceae</taxon>
        <taxon>Microtetraspora</taxon>
    </lineage>
</organism>
<evidence type="ECO:0000313" key="2">
    <source>
        <dbReference type="EMBL" id="MFF4779558.1"/>
    </source>
</evidence>